<dbReference type="GO" id="GO:0009389">
    <property type="term" value="F:dimethyl sulfoxide reductase activity"/>
    <property type="evidence" value="ECO:0007669"/>
    <property type="project" value="InterPro"/>
</dbReference>
<dbReference type="GO" id="GO:0043546">
    <property type="term" value="F:molybdopterin cofactor binding"/>
    <property type="evidence" value="ECO:0007669"/>
    <property type="project" value="InterPro"/>
</dbReference>
<dbReference type="EMBL" id="JAGFEW010000052">
    <property type="protein sequence ID" value="MBV5097426.1"/>
    <property type="molecule type" value="Genomic_DNA"/>
</dbReference>
<dbReference type="PANTHER" id="PTHR43742">
    <property type="entry name" value="TRIMETHYLAMINE-N-OXIDE REDUCTASE"/>
    <property type="match status" value="1"/>
</dbReference>
<gene>
    <name evidence="9" type="ORF">JZ788_17290</name>
</gene>
<evidence type="ECO:0000256" key="1">
    <source>
        <dbReference type="ARBA" id="ARBA00001942"/>
    </source>
</evidence>
<dbReference type="CDD" id="cd02770">
    <property type="entry name" value="MopB_DmsA-EC"/>
    <property type="match status" value="1"/>
</dbReference>
<dbReference type="GO" id="GO:0009055">
    <property type="term" value="F:electron transfer activity"/>
    <property type="evidence" value="ECO:0007669"/>
    <property type="project" value="TreeGrafter"/>
</dbReference>
<evidence type="ECO:0000256" key="5">
    <source>
        <dbReference type="ARBA" id="ARBA00023002"/>
    </source>
</evidence>
<evidence type="ECO:0000256" key="4">
    <source>
        <dbReference type="ARBA" id="ARBA00022723"/>
    </source>
</evidence>
<comment type="similarity">
    <text evidence="2">Belongs to the prokaryotic molybdopterin-containing oxidoreductase family.</text>
</comment>
<organism evidence="9 10">
    <name type="scientific">Tenebrionicola larvae</name>
    <dbReference type="NCBI Taxonomy" id="2815733"/>
    <lineage>
        <taxon>Bacteria</taxon>
        <taxon>Pseudomonadati</taxon>
        <taxon>Pseudomonadota</taxon>
        <taxon>Gammaproteobacteria</taxon>
        <taxon>Enterobacterales</taxon>
        <taxon>Enterobacteriaceae</taxon>
        <taxon>Tenebrionibacter/Tenebrionicola group</taxon>
        <taxon>Tenebrionicola</taxon>
    </lineage>
</organism>
<keyword evidence="10" id="KW-1185">Reference proteome</keyword>
<evidence type="ECO:0000256" key="6">
    <source>
        <dbReference type="ARBA" id="ARBA00023004"/>
    </source>
</evidence>
<dbReference type="NCBIfam" id="TIGR02166">
    <property type="entry name" value="dmsA_ynfE"/>
    <property type="match status" value="1"/>
</dbReference>
<evidence type="ECO:0000313" key="9">
    <source>
        <dbReference type="EMBL" id="MBV5097426.1"/>
    </source>
</evidence>
<dbReference type="Pfam" id="PF04879">
    <property type="entry name" value="Molybdop_Fe4S4"/>
    <property type="match status" value="1"/>
</dbReference>
<dbReference type="Pfam" id="PF00384">
    <property type="entry name" value="Molybdopterin"/>
    <property type="match status" value="1"/>
</dbReference>
<evidence type="ECO:0000256" key="2">
    <source>
        <dbReference type="ARBA" id="ARBA00010312"/>
    </source>
</evidence>
<dbReference type="PROSITE" id="PS00490">
    <property type="entry name" value="MOLYBDOPTERIN_PROK_2"/>
    <property type="match status" value="1"/>
</dbReference>
<dbReference type="InterPro" id="IPR011888">
    <property type="entry name" value="Anaer_DMSO_reductase"/>
</dbReference>
<comment type="cofactor">
    <cofactor evidence="1">
        <name>Mo-bis(molybdopterin guanine dinucleotide)</name>
        <dbReference type="ChEBI" id="CHEBI:60539"/>
    </cofactor>
</comment>
<dbReference type="SMART" id="SM00926">
    <property type="entry name" value="Molybdop_Fe4S4"/>
    <property type="match status" value="1"/>
</dbReference>
<dbReference type="Proteomes" id="UP000746420">
    <property type="component" value="Unassembled WGS sequence"/>
</dbReference>
<dbReference type="InterPro" id="IPR006963">
    <property type="entry name" value="Mopterin_OxRdtase_4Fe-4S_dom"/>
</dbReference>
<dbReference type="SUPFAM" id="SSF53706">
    <property type="entry name" value="Formate dehydrogenase/DMSO reductase, domains 1-3"/>
    <property type="match status" value="1"/>
</dbReference>
<accession>A0A949V5R9</accession>
<dbReference type="InterPro" id="IPR006656">
    <property type="entry name" value="Mopterin_OxRdtase"/>
</dbReference>
<evidence type="ECO:0000256" key="3">
    <source>
        <dbReference type="ARBA" id="ARBA00022505"/>
    </source>
</evidence>
<evidence type="ECO:0000256" key="7">
    <source>
        <dbReference type="ARBA" id="ARBA00023014"/>
    </source>
</evidence>
<keyword evidence="3" id="KW-0500">Molybdenum</keyword>
<sequence>MPLFFWGYGMSEHENIGDSRFPGVTRRGFLKAGSALATLPFVLTRPATAADNDISETAEATAERVVQTCSTFDCGGKCDIRAHVADGVITQITTRPDNELDPDMPIMRACVRGRSYRKFIYHPDRLKYPMKRVGKRGEGKFERISWDEATTLIASNLKRITAQYGPESRFVHVGTAVSGGTFSGDKMMRRLLNLTGGYLESYHSVSMGNTAAATPYTYGVAASGNSLDTLMETKLVILWGHNPTETIFGHTNHYFQQMKQNGTRFIVVDPRYSDTVSSLADEWIPLLPSTDNALMDAMMYVIISENLHDKAFIERYTIGFDEASMPQGVPANESLVAYLMGDKDGVVKTPQWAEKITHVPAQTIRQLARDYATTKPAALIQGWGPQRHNCGERTARGSTLLATLTGNVGVKGGWAAGYGGCANRKFAAGPEMPENPVKESISVMNWVQAADDASKVTQEDGLKGRDKLKSNIRILFSLAGNYLANQNPDLQQAVKVLEDESKIEFIVVSDLYMTPSARYADILLPETSFMERWNIGETWGTASYLVLSEKLIEPEFERRSDYDWQREVAAKLGIEPQFSEGRTEKQWIEHIWEQTRLSMPDEHLPTFSELQKKRKHLFKSKPYVAFEDNIRDPQNNPFPTPSGKIEIFSKRLYDMKHPEIPALSHYVPAHEGPEDELAKQFPLQLITWKGKNRANSTQYANPWLQEVQVQKLWINPQDAEKRGIRQGDIVRIHNLRGVCQVPAEVTVRIMPGVVAMQAGAWWQPDADGVDHGGCPNVLSSARITPLAKGNSHQTMLVEVAKYESAV</sequence>
<keyword evidence="4" id="KW-0479">Metal-binding</keyword>
<dbReference type="InterPro" id="IPR006657">
    <property type="entry name" value="MoPterin_dinucl-bd_dom"/>
</dbReference>
<dbReference type="GO" id="GO:0009061">
    <property type="term" value="P:anaerobic respiration"/>
    <property type="evidence" value="ECO:0007669"/>
    <property type="project" value="TreeGrafter"/>
</dbReference>
<dbReference type="InterPro" id="IPR006655">
    <property type="entry name" value="Mopterin_OxRdtase_prok_CS"/>
</dbReference>
<dbReference type="Gene3D" id="3.40.50.12440">
    <property type="match status" value="2"/>
</dbReference>
<dbReference type="SUPFAM" id="SSF50692">
    <property type="entry name" value="ADC-like"/>
    <property type="match status" value="1"/>
</dbReference>
<dbReference type="GO" id="GO:0030151">
    <property type="term" value="F:molybdenum ion binding"/>
    <property type="evidence" value="ECO:0007669"/>
    <property type="project" value="InterPro"/>
</dbReference>
<evidence type="ECO:0000313" key="10">
    <source>
        <dbReference type="Proteomes" id="UP000746420"/>
    </source>
</evidence>
<dbReference type="Gene3D" id="3.40.228.10">
    <property type="entry name" value="Dimethylsulfoxide Reductase, domain 2"/>
    <property type="match status" value="1"/>
</dbReference>
<comment type="caution">
    <text evidence="9">The sequence shown here is derived from an EMBL/GenBank/DDBJ whole genome shotgun (WGS) entry which is preliminary data.</text>
</comment>
<keyword evidence="7" id="KW-0411">Iron-sulfur</keyword>
<dbReference type="InterPro" id="IPR050612">
    <property type="entry name" value="Prok_Mopterin_Oxidored"/>
</dbReference>
<dbReference type="FunFam" id="3.40.228.10:FF:000004">
    <property type="entry name" value="Dimethyl sulfoxide reductase subunit A"/>
    <property type="match status" value="1"/>
</dbReference>
<keyword evidence="6" id="KW-0408">Iron</keyword>
<name>A0A949V5R9_9ENTR</name>
<protein>
    <submittedName>
        <fullName evidence="9">Molybdopterin-dependent oxidoreductase</fullName>
    </submittedName>
</protein>
<dbReference type="Pfam" id="PF01568">
    <property type="entry name" value="Molydop_binding"/>
    <property type="match status" value="1"/>
</dbReference>
<dbReference type="Gene3D" id="3.40.50.740">
    <property type="match status" value="1"/>
</dbReference>
<proteinExistence type="inferred from homology"/>
<feature type="domain" description="4Fe-4S Mo/W bis-MGD-type" evidence="8">
    <location>
        <begin position="63"/>
        <end position="124"/>
    </location>
</feature>
<dbReference type="CDD" id="cd02794">
    <property type="entry name" value="MopB_CT_DmsA-EC"/>
    <property type="match status" value="1"/>
</dbReference>
<dbReference type="PROSITE" id="PS51669">
    <property type="entry name" value="4FE4S_MOW_BIS_MGD"/>
    <property type="match status" value="1"/>
</dbReference>
<dbReference type="PROSITE" id="PS00932">
    <property type="entry name" value="MOLYBDOPTERIN_PROK_3"/>
    <property type="match status" value="1"/>
</dbReference>
<reference evidence="9 10" key="1">
    <citation type="submission" date="2021-03" db="EMBL/GenBank/DDBJ databases">
        <title>Tenobrionicola molitorae gen. nov., sp. nov. and Tenobrionicola larvae sp. nov., isolated from larvae of the mealworm Tenobrio molitor L., a proposal to transfer Erwinia teleogrylli Liu et al. 2016 to a new genus Entomohabitans as Entomohabitans teleogrylli comb. nov.</title>
        <authorList>
            <person name="Lee S.D."/>
            <person name="Yang H.L."/>
            <person name="Kim I.S."/>
        </authorList>
    </citation>
    <scope>NUCLEOTIDE SEQUENCE [LARGE SCALE GENOMIC DNA]</scope>
    <source>
        <strain evidence="9 10">YMB-R21</strain>
    </source>
</reference>
<dbReference type="GO" id="GO:0051539">
    <property type="term" value="F:4 iron, 4 sulfur cluster binding"/>
    <property type="evidence" value="ECO:0007669"/>
    <property type="project" value="InterPro"/>
</dbReference>
<dbReference type="GO" id="GO:0030288">
    <property type="term" value="C:outer membrane-bounded periplasmic space"/>
    <property type="evidence" value="ECO:0007669"/>
    <property type="project" value="TreeGrafter"/>
</dbReference>
<dbReference type="InterPro" id="IPR009010">
    <property type="entry name" value="Asp_de-COase-like_dom_sf"/>
</dbReference>
<evidence type="ECO:0000259" key="8">
    <source>
        <dbReference type="PROSITE" id="PS51669"/>
    </source>
</evidence>
<dbReference type="AlphaFoldDB" id="A0A949V5R9"/>
<dbReference type="PANTHER" id="PTHR43742:SF3">
    <property type="entry name" value="DIMETHYL SULFOXIDE REDUCTASE DMSA"/>
    <property type="match status" value="1"/>
</dbReference>
<keyword evidence="5" id="KW-0560">Oxidoreductase</keyword>
<dbReference type="Gene3D" id="2.40.40.20">
    <property type="match status" value="1"/>
</dbReference>